<keyword evidence="3" id="KW-1185">Reference proteome</keyword>
<dbReference type="EMBL" id="SOZI01000004">
    <property type="protein sequence ID" value="TNY24246.1"/>
    <property type="molecule type" value="Genomic_DNA"/>
</dbReference>
<feature type="compositionally biased region" description="Pro residues" evidence="1">
    <location>
        <begin position="226"/>
        <end position="235"/>
    </location>
</feature>
<organism evidence="2 3">
    <name type="scientific">Rhodotorula diobovata</name>
    <dbReference type="NCBI Taxonomy" id="5288"/>
    <lineage>
        <taxon>Eukaryota</taxon>
        <taxon>Fungi</taxon>
        <taxon>Dikarya</taxon>
        <taxon>Basidiomycota</taxon>
        <taxon>Pucciniomycotina</taxon>
        <taxon>Microbotryomycetes</taxon>
        <taxon>Sporidiobolales</taxon>
        <taxon>Sporidiobolaceae</taxon>
        <taxon>Rhodotorula</taxon>
    </lineage>
</organism>
<feature type="region of interest" description="Disordered" evidence="1">
    <location>
        <begin position="479"/>
        <end position="504"/>
    </location>
</feature>
<feature type="compositionally biased region" description="Low complexity" evidence="1">
    <location>
        <begin position="384"/>
        <end position="399"/>
    </location>
</feature>
<feature type="region of interest" description="Disordered" evidence="1">
    <location>
        <begin position="350"/>
        <end position="406"/>
    </location>
</feature>
<feature type="compositionally biased region" description="Polar residues" evidence="1">
    <location>
        <begin position="19"/>
        <end position="28"/>
    </location>
</feature>
<proteinExistence type="predicted"/>
<dbReference type="AlphaFoldDB" id="A0A5C5G6X5"/>
<gene>
    <name evidence="2" type="ORF">DMC30DRAFT_387699</name>
</gene>
<comment type="caution">
    <text evidence="2">The sequence shown here is derived from an EMBL/GenBank/DDBJ whole genome shotgun (WGS) entry which is preliminary data.</text>
</comment>
<accession>A0A5C5G6X5</accession>
<dbReference type="OrthoDB" id="5378975at2759"/>
<evidence type="ECO:0000313" key="2">
    <source>
        <dbReference type="EMBL" id="TNY24246.1"/>
    </source>
</evidence>
<evidence type="ECO:0000313" key="3">
    <source>
        <dbReference type="Proteomes" id="UP000311382"/>
    </source>
</evidence>
<evidence type="ECO:0000256" key="1">
    <source>
        <dbReference type="SAM" id="MobiDB-lite"/>
    </source>
</evidence>
<feature type="compositionally biased region" description="Acidic residues" evidence="1">
    <location>
        <begin position="152"/>
        <end position="167"/>
    </location>
</feature>
<dbReference type="Proteomes" id="UP000311382">
    <property type="component" value="Unassembled WGS sequence"/>
</dbReference>
<dbReference type="PANTHER" id="PTHR38698:SF1">
    <property type="entry name" value="FUNGAL PROTEIN"/>
    <property type="match status" value="1"/>
</dbReference>
<sequence length="504" mass="51937">MDDNPWGAPSAPSSPHLDPTSSPLQQQPEPRLSIDVDDQDDLAPPWGNASPSLAPAPGDDAVLSSSAVTKGEMSEGAATADTDDGSEAPAIASLEEAALPATADDEASTPSPSPPPPAHTASPEPASPPHASPPVSPPKPTVTLPSLSLDDSLLDEGPPMDDFDDEPAPSGNGDGDGDGDDFGAPAGGTDDFDDFGSVGGGGDEDDFGDFGDFGDAAPLDEAAFGAPPPAAPPALAPTAAPSAAYPPLRLDLSTTARQAVAPQLRDFFAEAWPASLQAVNDDPERQVEGPAQVLVTESSRNLLSTLSTLPPLKPLDWRRSRIRREHLISMGIPVNLDESTEPKISALSLSASLHPPSRPSSAPPLAGSPLPFRSSSPASTPYGALRASASRSRAAHSSSPAPPTFDRARADELVALAEEDLTLLGLDKLRAVSDELERISVEASGALTHALMMREKEGQDKEVYNGMIQDLVVASAKIKTSSPALGKAPQRQGSGRWKLSGSVK</sequence>
<dbReference type="Pfam" id="PF17104">
    <property type="entry name" value="YBL010C_LAA2"/>
    <property type="match status" value="1"/>
</dbReference>
<feature type="compositionally biased region" description="Pro residues" evidence="1">
    <location>
        <begin position="125"/>
        <end position="140"/>
    </location>
</feature>
<name>A0A5C5G6X5_9BASI</name>
<feature type="region of interest" description="Disordered" evidence="1">
    <location>
        <begin position="1"/>
        <end position="245"/>
    </location>
</feature>
<protein>
    <submittedName>
        <fullName evidence="2">Uncharacterized protein</fullName>
    </submittedName>
</protein>
<dbReference type="InterPro" id="IPR031355">
    <property type="entry name" value="YBL010C/LAA2-like"/>
</dbReference>
<dbReference type="PANTHER" id="PTHR38698">
    <property type="entry name" value="EXPRESSED PROTEIN"/>
    <property type="match status" value="1"/>
</dbReference>
<feature type="compositionally biased region" description="Low complexity" evidence="1">
    <location>
        <begin position="141"/>
        <end position="151"/>
    </location>
</feature>
<feature type="compositionally biased region" description="Low complexity" evidence="1">
    <location>
        <begin position="213"/>
        <end position="225"/>
    </location>
</feature>
<dbReference type="STRING" id="5288.A0A5C5G6X5"/>
<reference evidence="2 3" key="1">
    <citation type="submission" date="2019-03" db="EMBL/GenBank/DDBJ databases">
        <title>Rhodosporidium diobovatum UCD-FST 08-225 genome sequencing, assembly, and annotation.</title>
        <authorList>
            <person name="Fakankun I.U."/>
            <person name="Fristensky B."/>
            <person name="Levin D.B."/>
        </authorList>
    </citation>
    <scope>NUCLEOTIDE SEQUENCE [LARGE SCALE GENOMIC DNA]</scope>
    <source>
        <strain evidence="2 3">UCD-FST 08-225</strain>
    </source>
</reference>
<feature type="compositionally biased region" description="Low complexity" evidence="1">
    <location>
        <begin position="236"/>
        <end position="245"/>
    </location>
</feature>